<feature type="region of interest" description="Disordered" evidence="1">
    <location>
        <begin position="1"/>
        <end position="240"/>
    </location>
</feature>
<feature type="compositionally biased region" description="Acidic residues" evidence="1">
    <location>
        <begin position="126"/>
        <end position="135"/>
    </location>
</feature>
<name>A0AAN7CSV6_9PEZI</name>
<feature type="compositionally biased region" description="Low complexity" evidence="1">
    <location>
        <begin position="136"/>
        <end position="170"/>
    </location>
</feature>
<feature type="region of interest" description="Disordered" evidence="1">
    <location>
        <begin position="592"/>
        <end position="646"/>
    </location>
</feature>
<reference evidence="3" key="1">
    <citation type="journal article" date="2023" name="Mol. Phylogenet. Evol.">
        <title>Genome-scale phylogeny and comparative genomics of the fungal order Sordariales.</title>
        <authorList>
            <person name="Hensen N."/>
            <person name="Bonometti L."/>
            <person name="Westerberg I."/>
            <person name="Brannstrom I.O."/>
            <person name="Guillou S."/>
            <person name="Cros-Aarteil S."/>
            <person name="Calhoun S."/>
            <person name="Haridas S."/>
            <person name="Kuo A."/>
            <person name="Mondo S."/>
            <person name="Pangilinan J."/>
            <person name="Riley R."/>
            <person name="LaButti K."/>
            <person name="Andreopoulos B."/>
            <person name="Lipzen A."/>
            <person name="Chen C."/>
            <person name="Yan M."/>
            <person name="Daum C."/>
            <person name="Ng V."/>
            <person name="Clum A."/>
            <person name="Steindorff A."/>
            <person name="Ohm R.A."/>
            <person name="Martin F."/>
            <person name="Silar P."/>
            <person name="Natvig D.O."/>
            <person name="Lalanne C."/>
            <person name="Gautier V."/>
            <person name="Ament-Velasquez S.L."/>
            <person name="Kruys A."/>
            <person name="Hutchinson M.I."/>
            <person name="Powell A.J."/>
            <person name="Barry K."/>
            <person name="Miller A.N."/>
            <person name="Grigoriev I.V."/>
            <person name="Debuchy R."/>
            <person name="Gladieux P."/>
            <person name="Hiltunen Thoren M."/>
            <person name="Johannesson H."/>
        </authorList>
    </citation>
    <scope>NUCLEOTIDE SEQUENCE</scope>
    <source>
        <strain evidence="3">CBS 359.72</strain>
    </source>
</reference>
<keyword evidence="2" id="KW-1133">Transmembrane helix</keyword>
<feature type="region of interest" description="Disordered" evidence="1">
    <location>
        <begin position="485"/>
        <end position="507"/>
    </location>
</feature>
<feature type="compositionally biased region" description="Basic and acidic residues" evidence="1">
    <location>
        <begin position="112"/>
        <end position="125"/>
    </location>
</feature>
<feature type="compositionally biased region" description="Acidic residues" evidence="1">
    <location>
        <begin position="276"/>
        <end position="299"/>
    </location>
</feature>
<keyword evidence="2" id="KW-0472">Membrane</keyword>
<sequence>MRVTGPTARRRNHARLQMRSRARRAEQLARRQQQQGDTSDDDLSDNDSVDSLDSLGSLDTLNTSDNGNSASLGQTLRQSLGATKVQPSLAASASTRVQAGRLARRQLQQGDTRVEAGRLARRQQDDTSDDGDLSDNDSVNSLDSLDSLNSLNSSNNGNNNGPTPTVLPTLSAARVRPSLAVSGSARARIGRLARRQQQQDDTSDDGVTSDNNSVDSVDSLNSTNNENNNGPTPTTHPALGLARVRPSLAASVSARVRTERWIRDLHIPRQEVTAGEGDEVDAEDEADEADEADENEPESGPESVASDGLESDGDEALSEDSGEDEPSTAPPAATTPPPADGVMSTIQPPPSVSSITSQPGAVPIVVAPASSSSSFDELVSSLTGTAQTTLATSTNLATPSLPATGAAESQDPGTIPPDSQADQRGEEGVNIGNEPSNKLEGSAIAGIVLGVLTFAGLLVGAALLWRRRRRERGLPFFPQTRLRLRDDDDGSHPPSVTGPLPGTVGGHNAAKTNTQIMDDLMKAAYASNNGGNDMEGAYAPPPVPKLPPQQQYQEEVNVFMDEKAYAALAGPPTPATAQKPVMRWLDGVKTPTQPNGPEIPPTPAMPHNSATMPSGGARGLQPPRPAYYGRDTMTTETTNTDVRWYG</sequence>
<accession>A0AAN7CSV6</accession>
<organism evidence="3 4">
    <name type="scientific">Corynascus novoguineensis</name>
    <dbReference type="NCBI Taxonomy" id="1126955"/>
    <lineage>
        <taxon>Eukaryota</taxon>
        <taxon>Fungi</taxon>
        <taxon>Dikarya</taxon>
        <taxon>Ascomycota</taxon>
        <taxon>Pezizomycotina</taxon>
        <taxon>Sordariomycetes</taxon>
        <taxon>Sordariomycetidae</taxon>
        <taxon>Sordariales</taxon>
        <taxon>Chaetomiaceae</taxon>
        <taxon>Corynascus</taxon>
    </lineage>
</organism>
<feature type="compositionally biased region" description="Acidic residues" evidence="1">
    <location>
        <begin position="38"/>
        <end position="50"/>
    </location>
</feature>
<feature type="compositionally biased region" description="Basic residues" evidence="1">
    <location>
        <begin position="8"/>
        <end position="22"/>
    </location>
</feature>
<feature type="compositionally biased region" description="Low complexity" evidence="1">
    <location>
        <begin position="390"/>
        <end position="401"/>
    </location>
</feature>
<keyword evidence="4" id="KW-1185">Reference proteome</keyword>
<feature type="compositionally biased region" description="Polar residues" evidence="1">
    <location>
        <begin position="66"/>
        <end position="95"/>
    </location>
</feature>
<feature type="region of interest" description="Disordered" evidence="1">
    <location>
        <begin position="269"/>
        <end position="357"/>
    </location>
</feature>
<dbReference type="AlphaFoldDB" id="A0AAN7CSV6"/>
<keyword evidence="2" id="KW-0812">Transmembrane</keyword>
<comment type="caution">
    <text evidence="3">The sequence shown here is derived from an EMBL/GenBank/DDBJ whole genome shotgun (WGS) entry which is preliminary data.</text>
</comment>
<feature type="region of interest" description="Disordered" evidence="1">
    <location>
        <begin position="390"/>
        <end position="435"/>
    </location>
</feature>
<proteinExistence type="predicted"/>
<feature type="compositionally biased region" description="Low complexity" evidence="1">
    <location>
        <begin position="96"/>
        <end position="110"/>
    </location>
</feature>
<feature type="compositionally biased region" description="Low complexity" evidence="1">
    <location>
        <begin position="205"/>
        <end position="237"/>
    </location>
</feature>
<evidence type="ECO:0000256" key="2">
    <source>
        <dbReference type="SAM" id="Phobius"/>
    </source>
</evidence>
<dbReference type="EMBL" id="MU857649">
    <property type="protein sequence ID" value="KAK4247680.1"/>
    <property type="molecule type" value="Genomic_DNA"/>
</dbReference>
<feature type="compositionally biased region" description="Acidic residues" evidence="1">
    <location>
        <begin position="309"/>
        <end position="326"/>
    </location>
</feature>
<feature type="compositionally biased region" description="Low complexity" evidence="1">
    <location>
        <begin position="51"/>
        <end position="65"/>
    </location>
</feature>
<evidence type="ECO:0000256" key="1">
    <source>
        <dbReference type="SAM" id="MobiDB-lite"/>
    </source>
</evidence>
<reference evidence="3" key="2">
    <citation type="submission" date="2023-05" db="EMBL/GenBank/DDBJ databases">
        <authorList>
            <consortium name="Lawrence Berkeley National Laboratory"/>
            <person name="Steindorff A."/>
            <person name="Hensen N."/>
            <person name="Bonometti L."/>
            <person name="Westerberg I."/>
            <person name="Brannstrom I.O."/>
            <person name="Guillou S."/>
            <person name="Cros-Aarteil S."/>
            <person name="Calhoun S."/>
            <person name="Haridas S."/>
            <person name="Kuo A."/>
            <person name="Mondo S."/>
            <person name="Pangilinan J."/>
            <person name="Riley R."/>
            <person name="Labutti K."/>
            <person name="Andreopoulos B."/>
            <person name="Lipzen A."/>
            <person name="Chen C."/>
            <person name="Yanf M."/>
            <person name="Daum C."/>
            <person name="Ng V."/>
            <person name="Clum A."/>
            <person name="Ohm R."/>
            <person name="Martin F."/>
            <person name="Silar P."/>
            <person name="Natvig D."/>
            <person name="Lalanne C."/>
            <person name="Gautier V."/>
            <person name="Ament-Velasquez S.L."/>
            <person name="Kruys A."/>
            <person name="Hutchinson M.I."/>
            <person name="Powell A.J."/>
            <person name="Barry K."/>
            <person name="Miller A.N."/>
            <person name="Grigoriev I.V."/>
            <person name="Debuchy R."/>
            <person name="Gladieux P."/>
            <person name="Thoren M.H."/>
            <person name="Johannesson H."/>
        </authorList>
    </citation>
    <scope>NUCLEOTIDE SEQUENCE</scope>
    <source>
        <strain evidence="3">CBS 359.72</strain>
    </source>
</reference>
<evidence type="ECO:0000313" key="3">
    <source>
        <dbReference type="EMBL" id="KAK4247680.1"/>
    </source>
</evidence>
<dbReference type="Proteomes" id="UP001303647">
    <property type="component" value="Unassembled WGS sequence"/>
</dbReference>
<evidence type="ECO:0000313" key="4">
    <source>
        <dbReference type="Proteomes" id="UP001303647"/>
    </source>
</evidence>
<protein>
    <submittedName>
        <fullName evidence="3">Uncharacterized protein</fullName>
    </submittedName>
</protein>
<feature type="transmembrane region" description="Helical" evidence="2">
    <location>
        <begin position="443"/>
        <end position="465"/>
    </location>
</feature>
<gene>
    <name evidence="3" type="ORF">C7999DRAFT_14315</name>
</gene>